<evidence type="ECO:0000313" key="4">
    <source>
        <dbReference type="EMBL" id="KAJ5738599.1"/>
    </source>
</evidence>
<dbReference type="PRINTS" id="PR00081">
    <property type="entry name" value="GDHRDH"/>
</dbReference>
<keyword evidence="5" id="KW-1185">Reference proteome</keyword>
<reference evidence="4" key="1">
    <citation type="journal article" date="2023" name="IMA Fungus">
        <title>Comparative genomic study of the Penicillium genus elucidates a diverse pangenome and 15 lateral gene transfer events.</title>
        <authorList>
            <person name="Petersen C."/>
            <person name="Sorensen T."/>
            <person name="Nielsen M.R."/>
            <person name="Sondergaard T.E."/>
            <person name="Sorensen J.L."/>
            <person name="Fitzpatrick D.A."/>
            <person name="Frisvad J.C."/>
            <person name="Nielsen K.L."/>
        </authorList>
    </citation>
    <scope>NUCLEOTIDE SEQUENCE</scope>
    <source>
        <strain evidence="4">IBT 17514</strain>
    </source>
</reference>
<dbReference type="Gene3D" id="3.40.50.720">
    <property type="entry name" value="NAD(P)-binding Rossmann-like Domain"/>
    <property type="match status" value="1"/>
</dbReference>
<dbReference type="Proteomes" id="UP001215712">
    <property type="component" value="Unassembled WGS sequence"/>
</dbReference>
<name>A0AAD6HUQ5_9EURO</name>
<dbReference type="SUPFAM" id="SSF51735">
    <property type="entry name" value="NAD(P)-binding Rossmann-fold domains"/>
    <property type="match status" value="1"/>
</dbReference>
<sequence length="239" mass="25822">MTNKITGEAGMLAIESARALLEHGATRLALLDLPAALVKGASAIIALRVDYRDVTIMAEGCDVTDVEAMKVVTQKVRDKLGSLNILCCFTGMAKCVSSVDITINEWHRVMDVNLTGCWVSAQAAGKHMINAGQGGKIEFFASISGHRVNYPQPQLAYNISKAGVLHMKNYLAAEGTRFGIRVNSISPGYMDTLAPFREVWADRNPIRRMGPTQELTGPMVFLCSDVGGSYINGTDIVVD</sequence>
<comment type="caution">
    <text evidence="4">The sequence shown here is derived from an EMBL/GenBank/DDBJ whole genome shotgun (WGS) entry which is preliminary data.</text>
</comment>
<dbReference type="PANTHER" id="PTHR42760:SF115">
    <property type="entry name" value="3-OXOACYL-[ACYL-CARRIER-PROTEIN] REDUCTASE FABG"/>
    <property type="match status" value="1"/>
</dbReference>
<evidence type="ECO:0000256" key="3">
    <source>
        <dbReference type="ARBA" id="ARBA00023002"/>
    </source>
</evidence>
<comment type="similarity">
    <text evidence="1">Belongs to the short-chain dehydrogenases/reductases (SDR) family.</text>
</comment>
<evidence type="ECO:0000313" key="5">
    <source>
        <dbReference type="Proteomes" id="UP001215712"/>
    </source>
</evidence>
<evidence type="ECO:0000256" key="1">
    <source>
        <dbReference type="ARBA" id="ARBA00006484"/>
    </source>
</evidence>
<dbReference type="Pfam" id="PF13561">
    <property type="entry name" value="adh_short_C2"/>
    <property type="match status" value="1"/>
</dbReference>
<keyword evidence="3" id="KW-0560">Oxidoreductase</keyword>
<dbReference type="GO" id="GO:0016616">
    <property type="term" value="F:oxidoreductase activity, acting on the CH-OH group of donors, NAD or NADP as acceptor"/>
    <property type="evidence" value="ECO:0007669"/>
    <property type="project" value="TreeGrafter"/>
</dbReference>
<gene>
    <name evidence="4" type="ORF">N7493_001754</name>
</gene>
<dbReference type="InterPro" id="IPR036291">
    <property type="entry name" value="NAD(P)-bd_dom_sf"/>
</dbReference>
<reference evidence="4" key="2">
    <citation type="submission" date="2023-01" db="EMBL/GenBank/DDBJ databases">
        <authorList>
            <person name="Petersen C."/>
        </authorList>
    </citation>
    <scope>NUCLEOTIDE SEQUENCE</scope>
    <source>
        <strain evidence="4">IBT 17514</strain>
    </source>
</reference>
<proteinExistence type="inferred from homology"/>
<evidence type="ECO:0000256" key="2">
    <source>
        <dbReference type="ARBA" id="ARBA00022857"/>
    </source>
</evidence>
<feature type="non-terminal residue" evidence="4">
    <location>
        <position position="239"/>
    </location>
</feature>
<accession>A0AAD6HUQ5</accession>
<protein>
    <submittedName>
        <fullName evidence="4">Uncharacterized protein</fullName>
    </submittedName>
</protein>
<dbReference type="EMBL" id="JAQJAN010000002">
    <property type="protein sequence ID" value="KAJ5738599.1"/>
    <property type="molecule type" value="Genomic_DNA"/>
</dbReference>
<dbReference type="AlphaFoldDB" id="A0AAD6HUQ5"/>
<dbReference type="InterPro" id="IPR002347">
    <property type="entry name" value="SDR_fam"/>
</dbReference>
<organism evidence="4 5">
    <name type="scientific">Penicillium malachiteum</name>
    <dbReference type="NCBI Taxonomy" id="1324776"/>
    <lineage>
        <taxon>Eukaryota</taxon>
        <taxon>Fungi</taxon>
        <taxon>Dikarya</taxon>
        <taxon>Ascomycota</taxon>
        <taxon>Pezizomycotina</taxon>
        <taxon>Eurotiomycetes</taxon>
        <taxon>Eurotiomycetidae</taxon>
        <taxon>Eurotiales</taxon>
        <taxon>Aspergillaceae</taxon>
        <taxon>Penicillium</taxon>
    </lineage>
</organism>
<dbReference type="PANTHER" id="PTHR42760">
    <property type="entry name" value="SHORT-CHAIN DEHYDROGENASES/REDUCTASES FAMILY MEMBER"/>
    <property type="match status" value="1"/>
</dbReference>
<keyword evidence="2" id="KW-0521">NADP</keyword>